<protein>
    <submittedName>
        <fullName evidence="1">Uncharacterized protein</fullName>
    </submittedName>
</protein>
<evidence type="ECO:0000313" key="1">
    <source>
        <dbReference type="EMBL" id="AXQ69418.1"/>
    </source>
</evidence>
<reference evidence="2" key="1">
    <citation type="submission" date="2018-07" db="EMBL/GenBank/DDBJ databases">
        <title>Giant CbK-like Caulobacter bacteriophages have genetically divergent genomes.</title>
        <authorList>
            <person name="Wilson K.M."/>
            <person name="Ely B."/>
        </authorList>
    </citation>
    <scope>NUCLEOTIDE SEQUENCE [LARGE SCALE GENOMIC DNA]</scope>
</reference>
<dbReference type="EMBL" id="MH588546">
    <property type="protein sequence ID" value="AXQ69418.1"/>
    <property type="molecule type" value="Genomic_DNA"/>
</dbReference>
<proteinExistence type="predicted"/>
<dbReference type="Proteomes" id="UP000259421">
    <property type="component" value="Segment"/>
</dbReference>
<sequence length="53" mass="5845">MLYEACAFGYGVVTLRPAPLIELLAFVVALAAGVECWRAWAMREVKKAMQENG</sequence>
<keyword evidence="2" id="KW-1185">Reference proteome</keyword>
<accession>A0A385EF69</accession>
<gene>
    <name evidence="1" type="ORF">CcrBL9_gp394</name>
</gene>
<organism evidence="1 2">
    <name type="scientific">Caulobacter phage CcrBL9</name>
    <dbReference type="NCBI Taxonomy" id="2283270"/>
    <lineage>
        <taxon>Viruses</taxon>
        <taxon>Duplodnaviria</taxon>
        <taxon>Heunggongvirae</taxon>
        <taxon>Uroviricota</taxon>
        <taxon>Caudoviricetes</taxon>
        <taxon>Jeanschmidtviridae</taxon>
        <taxon>Bertelyvirus</taxon>
        <taxon>Bertelyvirus BL9</taxon>
    </lineage>
</organism>
<reference evidence="1 2" key="2">
    <citation type="submission" date="2018-09" db="EMBL/GenBank/DDBJ databases">
        <title>Giant CbK-like Caulobacter bacteriophages have genetically divergent genomes.</title>
        <authorList>
            <person name="Wilson K."/>
            <person name="Ely B."/>
        </authorList>
    </citation>
    <scope>NUCLEOTIDE SEQUENCE [LARGE SCALE GENOMIC DNA]</scope>
</reference>
<name>A0A385EF69_9CAUD</name>
<evidence type="ECO:0000313" key="2">
    <source>
        <dbReference type="Proteomes" id="UP000259421"/>
    </source>
</evidence>